<dbReference type="RefSeq" id="WP_119949545.1">
    <property type="nucleotide sequence ID" value="NZ_QZEZ01000002.1"/>
</dbReference>
<dbReference type="Proteomes" id="UP000265614">
    <property type="component" value="Unassembled WGS sequence"/>
</dbReference>
<dbReference type="InterPro" id="IPR021401">
    <property type="entry name" value="DUF3040"/>
</dbReference>
<evidence type="ECO:0000313" key="3">
    <source>
        <dbReference type="EMBL" id="RJK96829.1"/>
    </source>
</evidence>
<dbReference type="OrthoDB" id="5244024at2"/>
<feature type="transmembrane region" description="Helical" evidence="2">
    <location>
        <begin position="67"/>
        <end position="87"/>
    </location>
</feature>
<dbReference type="EMBL" id="QZEZ01000002">
    <property type="protein sequence ID" value="RJK96829.1"/>
    <property type="molecule type" value="Genomic_DNA"/>
</dbReference>
<proteinExistence type="predicted"/>
<evidence type="ECO:0000256" key="2">
    <source>
        <dbReference type="SAM" id="Phobius"/>
    </source>
</evidence>
<gene>
    <name evidence="3" type="ORF">D5H78_06080</name>
</gene>
<name>A0A3A3Z2C0_9ACTN</name>
<keyword evidence="2" id="KW-0472">Membrane</keyword>
<feature type="transmembrane region" description="Helical" evidence="2">
    <location>
        <begin position="42"/>
        <end position="61"/>
    </location>
</feature>
<protein>
    <submittedName>
        <fullName evidence="3">DUF3040 domain-containing protein</fullName>
    </submittedName>
</protein>
<keyword evidence="2" id="KW-1133">Transmembrane helix</keyword>
<keyword evidence="2" id="KW-0812">Transmembrane</keyword>
<sequence length="140" mass="15186">MPLSEHEQRLLEQMERALQAEDPKFASSLRGADPRTHHRRRVLKASVGFLAGIALLLTGVIVDGLLLVSVLGFLVMLASAFFALSSLRQIPGPGDLTVPGSATASGPAPRARRAKQRSGSGSFMGRLEERWNKRRDEGGR</sequence>
<feature type="region of interest" description="Disordered" evidence="1">
    <location>
        <begin position="94"/>
        <end position="140"/>
    </location>
</feature>
<accession>A0A3A3Z2C0</accession>
<evidence type="ECO:0000313" key="4">
    <source>
        <dbReference type="Proteomes" id="UP000265614"/>
    </source>
</evidence>
<dbReference type="AlphaFoldDB" id="A0A3A3Z2C0"/>
<comment type="caution">
    <text evidence="3">The sequence shown here is derived from an EMBL/GenBank/DDBJ whole genome shotgun (WGS) entry which is preliminary data.</text>
</comment>
<reference evidence="3 4" key="1">
    <citation type="submission" date="2018-09" db="EMBL/GenBank/DDBJ databases">
        <title>YIM 75000 draft genome.</title>
        <authorList>
            <person name="Tang S."/>
            <person name="Feng Y."/>
        </authorList>
    </citation>
    <scope>NUCLEOTIDE SEQUENCE [LARGE SCALE GENOMIC DNA]</scope>
    <source>
        <strain evidence="3 4">YIM 75000</strain>
    </source>
</reference>
<keyword evidence="4" id="KW-1185">Reference proteome</keyword>
<dbReference type="Pfam" id="PF11239">
    <property type="entry name" value="DUF3040"/>
    <property type="match status" value="1"/>
</dbReference>
<organism evidence="3 4">
    <name type="scientific">Vallicoccus soli</name>
    <dbReference type="NCBI Taxonomy" id="2339232"/>
    <lineage>
        <taxon>Bacteria</taxon>
        <taxon>Bacillati</taxon>
        <taxon>Actinomycetota</taxon>
        <taxon>Actinomycetes</taxon>
        <taxon>Motilibacterales</taxon>
        <taxon>Vallicoccaceae</taxon>
        <taxon>Vallicoccus</taxon>
    </lineage>
</organism>
<evidence type="ECO:0000256" key="1">
    <source>
        <dbReference type="SAM" id="MobiDB-lite"/>
    </source>
</evidence>
<feature type="compositionally biased region" description="Basic and acidic residues" evidence="1">
    <location>
        <begin position="126"/>
        <end position="140"/>
    </location>
</feature>